<dbReference type="PANTHER" id="PTHR14614">
    <property type="entry name" value="HEPATOCELLULAR CARCINOMA-ASSOCIATED ANTIGEN"/>
    <property type="match status" value="1"/>
</dbReference>
<proteinExistence type="inferred from homology"/>
<feature type="domain" description="Methyltransferase small" evidence="10">
    <location>
        <begin position="47"/>
        <end position="106"/>
    </location>
</feature>
<evidence type="ECO:0000313" key="12">
    <source>
        <dbReference type="Proteomes" id="UP000281553"/>
    </source>
</evidence>
<reference evidence="11 12" key="1">
    <citation type="submission" date="2018-11" db="EMBL/GenBank/DDBJ databases">
        <authorList>
            <consortium name="Pathogen Informatics"/>
        </authorList>
    </citation>
    <scope>NUCLEOTIDE SEQUENCE [LARGE SCALE GENOMIC DNA]</scope>
</reference>
<keyword evidence="12" id="KW-1185">Reference proteome</keyword>
<sequence length="235" mass="26332">MDESIIENLVKTENPDEGVANEAVLAALRENKDVVSGVIEGGFTVWEGTRHLLNFLEPRNAEVHHFVQGKRVLDLGCGAGLLGIYALQQGASRVVFQTNRRAKSVSFYSGDWHDLSELWRTLSDLRFDLILTAEIIYRPELYVKLHEMLDVALAHNPDSSILMANKLSYHGIGGNVYDFVKFVEERGVFSLNMKQLTDSGIAYVCLSMKRILTSYSTLVSRIAAGIRIQHCQCKD</sequence>
<dbReference type="Proteomes" id="UP000281553">
    <property type="component" value="Unassembled WGS sequence"/>
</dbReference>
<dbReference type="CDD" id="cd02440">
    <property type="entry name" value="AdoMet_MTases"/>
    <property type="match status" value="1"/>
</dbReference>
<protein>
    <recommendedName>
        <fullName evidence="3">protein-histidine N-methyltransferase</fullName>
        <ecNumber evidence="3">2.1.1.85</ecNumber>
    </recommendedName>
</protein>
<dbReference type="GO" id="GO:0032259">
    <property type="term" value="P:methylation"/>
    <property type="evidence" value="ECO:0007669"/>
    <property type="project" value="UniProtKB-KW"/>
</dbReference>
<evidence type="ECO:0000259" key="10">
    <source>
        <dbReference type="Pfam" id="PF05175"/>
    </source>
</evidence>
<dbReference type="InterPro" id="IPR007848">
    <property type="entry name" value="Small_mtfrase_dom"/>
</dbReference>
<keyword evidence="4" id="KW-0963">Cytoplasm</keyword>
<evidence type="ECO:0000256" key="6">
    <source>
        <dbReference type="ARBA" id="ARBA00022679"/>
    </source>
</evidence>
<dbReference type="AlphaFoldDB" id="A0A3P7NQ96"/>
<name>A0A3P7NQ96_DIBLA</name>
<dbReference type="Gene3D" id="3.40.50.150">
    <property type="entry name" value="Vaccinia Virus protein VP39"/>
    <property type="match status" value="2"/>
</dbReference>
<evidence type="ECO:0000256" key="2">
    <source>
        <dbReference type="ARBA" id="ARBA00004496"/>
    </source>
</evidence>
<dbReference type="EC" id="2.1.1.85" evidence="3"/>
<dbReference type="InterPro" id="IPR029063">
    <property type="entry name" value="SAM-dependent_MTases_sf"/>
</dbReference>
<dbReference type="GO" id="GO:0005737">
    <property type="term" value="C:cytoplasm"/>
    <property type="evidence" value="ECO:0007669"/>
    <property type="project" value="UniProtKB-SubCell"/>
</dbReference>
<evidence type="ECO:0000256" key="3">
    <source>
        <dbReference type="ARBA" id="ARBA00012533"/>
    </source>
</evidence>
<evidence type="ECO:0000256" key="5">
    <source>
        <dbReference type="ARBA" id="ARBA00022603"/>
    </source>
</evidence>
<dbReference type="GO" id="GO:0005634">
    <property type="term" value="C:nucleus"/>
    <property type="evidence" value="ECO:0007669"/>
    <property type="project" value="UniProtKB-SubCell"/>
</dbReference>
<evidence type="ECO:0000256" key="9">
    <source>
        <dbReference type="ARBA" id="ARBA00038126"/>
    </source>
</evidence>
<comment type="subcellular location">
    <subcellularLocation>
        <location evidence="2">Cytoplasm</location>
    </subcellularLocation>
    <subcellularLocation>
        <location evidence="1">Nucleus</location>
    </subcellularLocation>
</comment>
<dbReference type="OrthoDB" id="1723750at2759"/>
<gene>
    <name evidence="11" type="ORF">DILT_LOCUS7200</name>
</gene>
<evidence type="ECO:0000256" key="8">
    <source>
        <dbReference type="ARBA" id="ARBA00023242"/>
    </source>
</evidence>
<keyword evidence="7" id="KW-0949">S-adenosyl-L-methionine</keyword>
<dbReference type="SUPFAM" id="SSF53335">
    <property type="entry name" value="S-adenosyl-L-methionine-dependent methyltransferases"/>
    <property type="match status" value="1"/>
</dbReference>
<dbReference type="Pfam" id="PF05175">
    <property type="entry name" value="MTS"/>
    <property type="match status" value="1"/>
</dbReference>
<dbReference type="GO" id="GO:0018064">
    <property type="term" value="F:protein-L-histidine N-tele-methyltransferase activity"/>
    <property type="evidence" value="ECO:0007669"/>
    <property type="project" value="UniProtKB-EC"/>
</dbReference>
<organism evidence="11 12">
    <name type="scientific">Dibothriocephalus latus</name>
    <name type="common">Fish tapeworm</name>
    <name type="synonym">Diphyllobothrium latum</name>
    <dbReference type="NCBI Taxonomy" id="60516"/>
    <lineage>
        <taxon>Eukaryota</taxon>
        <taxon>Metazoa</taxon>
        <taxon>Spiralia</taxon>
        <taxon>Lophotrochozoa</taxon>
        <taxon>Platyhelminthes</taxon>
        <taxon>Cestoda</taxon>
        <taxon>Eucestoda</taxon>
        <taxon>Diphyllobothriidea</taxon>
        <taxon>Diphyllobothriidae</taxon>
        <taxon>Dibothriocephalus</taxon>
    </lineage>
</organism>
<evidence type="ECO:0000256" key="7">
    <source>
        <dbReference type="ARBA" id="ARBA00022691"/>
    </source>
</evidence>
<keyword evidence="8" id="KW-0539">Nucleus</keyword>
<keyword evidence="5" id="KW-0489">Methyltransferase</keyword>
<accession>A0A3P7NQ96</accession>
<evidence type="ECO:0000256" key="4">
    <source>
        <dbReference type="ARBA" id="ARBA00022490"/>
    </source>
</evidence>
<dbReference type="InterPro" id="IPR019410">
    <property type="entry name" value="Methyltransf_16"/>
</dbReference>
<dbReference type="EMBL" id="UYRU01051293">
    <property type="protein sequence ID" value="VDN11369.1"/>
    <property type="molecule type" value="Genomic_DNA"/>
</dbReference>
<keyword evidence="6" id="KW-0808">Transferase</keyword>
<evidence type="ECO:0000256" key="1">
    <source>
        <dbReference type="ARBA" id="ARBA00004123"/>
    </source>
</evidence>
<dbReference type="PANTHER" id="PTHR14614:SF39">
    <property type="entry name" value="HISTIDINE PROTEIN METHYLTRANSFERASE 1 HOMOLOG"/>
    <property type="match status" value="1"/>
</dbReference>
<evidence type="ECO:0000313" key="11">
    <source>
        <dbReference type="EMBL" id="VDN11369.1"/>
    </source>
</evidence>
<comment type="similarity">
    <text evidence="9">Belongs to the methyltransferase superfamily. METTL18 family.</text>
</comment>